<dbReference type="KEGG" id="hpse:HPF_17865"/>
<keyword evidence="3" id="KW-0472">Membrane</keyword>
<comment type="similarity">
    <text evidence="1">Belongs to the ABC transporter superfamily.</text>
</comment>
<evidence type="ECO:0000256" key="4">
    <source>
        <dbReference type="ARBA" id="ARBA00022741"/>
    </source>
</evidence>
<keyword evidence="8" id="KW-1185">Reference proteome</keyword>
<keyword evidence="3" id="KW-1003">Cell membrane</keyword>
<dbReference type="InterPro" id="IPR015860">
    <property type="entry name" value="ABC_transpr_TagH-like"/>
</dbReference>
<dbReference type="PROSITE" id="PS50893">
    <property type="entry name" value="ABC_TRANSPORTER_2"/>
    <property type="match status" value="1"/>
</dbReference>
<evidence type="ECO:0000313" key="8">
    <source>
        <dbReference type="Proteomes" id="UP000293912"/>
    </source>
</evidence>
<dbReference type="AlphaFoldDB" id="A0A4P6X0D0"/>
<dbReference type="RefSeq" id="WP_133157405.1">
    <property type="nucleotide sequence ID" value="NZ_CP037867.1"/>
</dbReference>
<dbReference type="EMBL" id="CP037867">
    <property type="protein sequence ID" value="QBM29567.1"/>
    <property type="molecule type" value="Genomic_DNA"/>
</dbReference>
<keyword evidence="4" id="KW-0547">Nucleotide-binding</keyword>
<dbReference type="GO" id="GO:0016020">
    <property type="term" value="C:membrane"/>
    <property type="evidence" value="ECO:0007669"/>
    <property type="project" value="InterPro"/>
</dbReference>
<dbReference type="PANTHER" id="PTHR46743">
    <property type="entry name" value="TEICHOIC ACIDS EXPORT ATP-BINDING PROTEIN TAGH"/>
    <property type="match status" value="1"/>
</dbReference>
<dbReference type="Gene3D" id="3.40.50.300">
    <property type="entry name" value="P-loop containing nucleotide triphosphate hydrolases"/>
    <property type="match status" value="1"/>
</dbReference>
<feature type="domain" description="ABC transporter" evidence="6">
    <location>
        <begin position="25"/>
        <end position="245"/>
    </location>
</feature>
<dbReference type="InterPro" id="IPR003593">
    <property type="entry name" value="AAA+_ATPase"/>
</dbReference>
<name>A0A4P6X0D0_HYDPS</name>
<evidence type="ECO:0000256" key="5">
    <source>
        <dbReference type="ARBA" id="ARBA00022840"/>
    </source>
</evidence>
<dbReference type="Pfam" id="PF14524">
    <property type="entry name" value="Wzt_C"/>
    <property type="match status" value="1"/>
</dbReference>
<evidence type="ECO:0000256" key="2">
    <source>
        <dbReference type="ARBA" id="ARBA00022448"/>
    </source>
</evidence>
<dbReference type="SUPFAM" id="SSF52540">
    <property type="entry name" value="P-loop containing nucleoside triphosphate hydrolases"/>
    <property type="match status" value="1"/>
</dbReference>
<dbReference type="CDD" id="cd10147">
    <property type="entry name" value="Wzt_C-like"/>
    <property type="match status" value="1"/>
</dbReference>
<dbReference type="Pfam" id="PF00005">
    <property type="entry name" value="ABC_tran"/>
    <property type="match status" value="1"/>
</dbReference>
<dbReference type="Proteomes" id="UP000293912">
    <property type="component" value="Chromosome"/>
</dbReference>
<accession>A0A4P6X0D0</accession>
<organism evidence="7 8">
    <name type="scientific">Hydrogenophaga pseudoflava</name>
    <name type="common">Pseudomonas carboxydoflava</name>
    <dbReference type="NCBI Taxonomy" id="47421"/>
    <lineage>
        <taxon>Bacteria</taxon>
        <taxon>Pseudomonadati</taxon>
        <taxon>Pseudomonadota</taxon>
        <taxon>Betaproteobacteria</taxon>
        <taxon>Burkholderiales</taxon>
        <taxon>Comamonadaceae</taxon>
        <taxon>Hydrogenophaga</taxon>
    </lineage>
</organism>
<dbReference type="GO" id="GO:0005524">
    <property type="term" value="F:ATP binding"/>
    <property type="evidence" value="ECO:0007669"/>
    <property type="project" value="UniProtKB-KW"/>
</dbReference>
<evidence type="ECO:0000256" key="3">
    <source>
        <dbReference type="ARBA" id="ARBA00022475"/>
    </source>
</evidence>
<dbReference type="InterPro" id="IPR050683">
    <property type="entry name" value="Bact_Polysacc_Export_ATP-bd"/>
</dbReference>
<dbReference type="GO" id="GO:0016887">
    <property type="term" value="F:ATP hydrolysis activity"/>
    <property type="evidence" value="ECO:0007669"/>
    <property type="project" value="InterPro"/>
</dbReference>
<protein>
    <submittedName>
        <fullName evidence="7">Teichoic acids export ATP-binding protein TagH</fullName>
    </submittedName>
</protein>
<evidence type="ECO:0000313" key="7">
    <source>
        <dbReference type="EMBL" id="QBM29567.1"/>
    </source>
</evidence>
<dbReference type="InterPro" id="IPR017871">
    <property type="entry name" value="ABC_transporter-like_CS"/>
</dbReference>
<dbReference type="InterPro" id="IPR027417">
    <property type="entry name" value="P-loop_NTPase"/>
</dbReference>
<gene>
    <name evidence="7" type="primary">tagH2</name>
    <name evidence="7" type="ORF">HPF_17865</name>
</gene>
<proteinExistence type="inferred from homology"/>
<dbReference type="PANTHER" id="PTHR46743:SF2">
    <property type="entry name" value="TEICHOIC ACIDS EXPORT ATP-BINDING PROTEIN TAGH"/>
    <property type="match status" value="1"/>
</dbReference>
<dbReference type="PROSITE" id="PS00211">
    <property type="entry name" value="ABC_TRANSPORTER_1"/>
    <property type="match status" value="1"/>
</dbReference>
<dbReference type="InterPro" id="IPR029439">
    <property type="entry name" value="Wzt_C"/>
</dbReference>
<reference evidence="7 8" key="1">
    <citation type="submission" date="2019-03" db="EMBL/GenBank/DDBJ databases">
        <authorList>
            <person name="Sebastian G."/>
            <person name="Baumann P."/>
            <person name="Ruckert C."/>
            <person name="Kalinowski J."/>
            <person name="Nebel B."/>
            <person name="Takors R."/>
            <person name="Blombach B."/>
        </authorList>
    </citation>
    <scope>NUCLEOTIDE SEQUENCE [LARGE SCALE GENOMIC DNA]</scope>
    <source>
        <strain evidence="7 8">DSM 1084</strain>
    </source>
</reference>
<dbReference type="InterPro" id="IPR003439">
    <property type="entry name" value="ABC_transporter-like_ATP-bd"/>
</dbReference>
<dbReference type="Gene3D" id="2.70.50.60">
    <property type="entry name" value="abc- transporter (atp binding component) like domain"/>
    <property type="match status" value="1"/>
</dbReference>
<keyword evidence="5 7" id="KW-0067">ATP-binding</keyword>
<evidence type="ECO:0000256" key="1">
    <source>
        <dbReference type="ARBA" id="ARBA00005417"/>
    </source>
</evidence>
<dbReference type="CDD" id="cd03220">
    <property type="entry name" value="ABC_KpsT_Wzt"/>
    <property type="match status" value="1"/>
</dbReference>
<dbReference type="GO" id="GO:0140359">
    <property type="term" value="F:ABC-type transporter activity"/>
    <property type="evidence" value="ECO:0007669"/>
    <property type="project" value="InterPro"/>
</dbReference>
<dbReference type="SMART" id="SM00382">
    <property type="entry name" value="AAA"/>
    <property type="match status" value="1"/>
</dbReference>
<keyword evidence="2" id="KW-0813">Transport</keyword>
<evidence type="ECO:0000259" key="6">
    <source>
        <dbReference type="PROSITE" id="PS50893"/>
    </source>
</evidence>
<sequence>MGSITVSGVGKAYKFYSSRWARLAEWLSPFHKRRHTLKWVLQDINVSIGQGESVGVLGVNGAGKSTLLKMITGTTQPTTGSISINGRMAALLELGMGFHPDFTGRQNVFMAGQLLGYQAGEIAELMPEIEAFAEIGDYIDQPVRVYSSGMQVRLAFSVATMKKPDILIVDEALSVGDAYFQAKCFQRINNFRQNGTTLLLVSHSPGDVVKHCDRAILLKGGRVAMDSSSREVTNRYLDELFGKPDEAPADAEASIPTDSAAAHGLSQHDDVFHSRPGYHPSEHRWGHGGASIIDFLVSTPDASYPSRIESNTQTEFYFTVRFDSDFDQVVPGFLLKTLEGIFLYGTNSYLSSRGTAHHSAQAGSVQTYRFSMPMALNEGHYLVSFGISSGDPRQDLVPLDRRYDSVLIHVGRDVQFWGIADLRATYQQLNA</sequence>